<proteinExistence type="predicted"/>
<name>A0ABQ9IA69_9NEOP</name>
<sequence length="733" mass="83781">MILVYGAAEGNGREVRRLYQERYPQRNEVPSSPTGAFVVLQRNAALPNWKRLYCITLNRARQLVRNQLRVEKKCCFQHRLGIFASSRFALRVDFCSWFLHHCTGEPLWFEMEVARKRNVPVLRERERKRERDAEKRQYLGVVRKETDSDQYIKRQWCVEVLSECSHIYRKGDLKNERLPFDLDDNGALNLHYRQLVLAGVDSAIGVFTYVQSVRWHERARKRHAKTCSTCSPPPPPPPLPEDCSSNIRTIKQDVTLPIQIHAKVGDISHESGHGAPLPTSIRNCVLEHLLRLGNENLGLGNTRRTTSPDVKRATFKFAVENVLTHMSFSLLGGEQHTKRATIGSVQCDELSYWLCGWKAVNTHTHTYTQREREREREREPSSESANQQAAVTLPGQLTVGPKLLQSQHVAGEATSPAGRGVTSTCTAHIFQEGVGGSRREEEGDWDQPAGYKDPAQQFMNTLLTHIHTHFCQYRAKNIPTDFVHELLHLFRMQNLYEISEEIFRFNWTTIMAEINYCRQTQEETSIRLQKQVPKCSVSQVKEEKDFGISCLFTNNTIQDVGGEGTLTERQLEAAVHQQGMSGRCFGPKNLAISHHLFRVQRQPLPGTFLHTQRKTRIHEWWKGEHPGFRQNSPRSTLSKIRCNSTRYLIRIAVVRDKHGKVNGRRRGRLGRMVPHNSCGKLYVVAKSSSPADNRVCQNIQRQPCCTLNDSPSSVLTGRTDATNNSTRLSVKTI</sequence>
<reference evidence="2 3" key="1">
    <citation type="submission" date="2023-02" db="EMBL/GenBank/DDBJ databases">
        <title>LHISI_Scaffold_Assembly.</title>
        <authorList>
            <person name="Stuart O.P."/>
            <person name="Cleave R."/>
            <person name="Magrath M.J.L."/>
            <person name="Mikheyev A.S."/>
        </authorList>
    </citation>
    <scope>NUCLEOTIDE SEQUENCE [LARGE SCALE GENOMIC DNA]</scope>
    <source>
        <strain evidence="2">Daus_M_001</strain>
        <tissue evidence="2">Leg muscle</tissue>
    </source>
</reference>
<evidence type="ECO:0000313" key="3">
    <source>
        <dbReference type="Proteomes" id="UP001159363"/>
    </source>
</evidence>
<gene>
    <name evidence="2" type="ORF">PR048_005374</name>
</gene>
<accession>A0ABQ9IA69</accession>
<comment type="caution">
    <text evidence="2">The sequence shown here is derived from an EMBL/GenBank/DDBJ whole genome shotgun (WGS) entry which is preliminary data.</text>
</comment>
<feature type="region of interest" description="Disordered" evidence="1">
    <location>
        <begin position="432"/>
        <end position="451"/>
    </location>
</feature>
<evidence type="ECO:0000313" key="2">
    <source>
        <dbReference type="EMBL" id="KAJ8892793.1"/>
    </source>
</evidence>
<evidence type="ECO:0008006" key="4">
    <source>
        <dbReference type="Google" id="ProtNLM"/>
    </source>
</evidence>
<evidence type="ECO:0000256" key="1">
    <source>
        <dbReference type="SAM" id="MobiDB-lite"/>
    </source>
</evidence>
<dbReference type="EMBL" id="JARBHB010000002">
    <property type="protein sequence ID" value="KAJ8892793.1"/>
    <property type="molecule type" value="Genomic_DNA"/>
</dbReference>
<keyword evidence="3" id="KW-1185">Reference proteome</keyword>
<dbReference type="Proteomes" id="UP001159363">
    <property type="component" value="Chromosome 2"/>
</dbReference>
<feature type="compositionally biased region" description="Basic and acidic residues" evidence="1">
    <location>
        <begin position="368"/>
        <end position="381"/>
    </location>
</feature>
<organism evidence="2 3">
    <name type="scientific">Dryococelus australis</name>
    <dbReference type="NCBI Taxonomy" id="614101"/>
    <lineage>
        <taxon>Eukaryota</taxon>
        <taxon>Metazoa</taxon>
        <taxon>Ecdysozoa</taxon>
        <taxon>Arthropoda</taxon>
        <taxon>Hexapoda</taxon>
        <taxon>Insecta</taxon>
        <taxon>Pterygota</taxon>
        <taxon>Neoptera</taxon>
        <taxon>Polyneoptera</taxon>
        <taxon>Phasmatodea</taxon>
        <taxon>Verophasmatodea</taxon>
        <taxon>Anareolatae</taxon>
        <taxon>Phasmatidae</taxon>
        <taxon>Eurycanthinae</taxon>
        <taxon>Dryococelus</taxon>
    </lineage>
</organism>
<feature type="region of interest" description="Disordered" evidence="1">
    <location>
        <begin position="366"/>
        <end position="389"/>
    </location>
</feature>
<protein>
    <recommendedName>
        <fullName evidence="4">DUF4817 domain-containing protein</fullName>
    </recommendedName>
</protein>